<feature type="repeat" description="TPR" evidence="3">
    <location>
        <begin position="238"/>
        <end position="271"/>
    </location>
</feature>
<feature type="repeat" description="TPR" evidence="3">
    <location>
        <begin position="461"/>
        <end position="494"/>
    </location>
</feature>
<dbReference type="Pfam" id="PF13181">
    <property type="entry name" value="TPR_8"/>
    <property type="match status" value="1"/>
</dbReference>
<reference evidence="5" key="1">
    <citation type="submission" date="2023-04" db="EMBL/GenBank/DDBJ databases">
        <title>Phytophthora lilii NBRC 32176.</title>
        <authorList>
            <person name="Ichikawa N."/>
            <person name="Sato H."/>
            <person name="Tonouchi N."/>
        </authorList>
    </citation>
    <scope>NUCLEOTIDE SEQUENCE</scope>
    <source>
        <strain evidence="5">NBRC 32176</strain>
    </source>
</reference>
<name>A0A9W6TDI4_9STRA</name>
<feature type="compositionally biased region" description="Basic residues" evidence="4">
    <location>
        <begin position="1029"/>
        <end position="1045"/>
    </location>
</feature>
<dbReference type="Pfam" id="PF07719">
    <property type="entry name" value="TPR_2"/>
    <property type="match status" value="1"/>
</dbReference>
<protein>
    <submittedName>
        <fullName evidence="5">Unnamed protein product</fullName>
    </submittedName>
</protein>
<organism evidence="5 6">
    <name type="scientific">Phytophthora lilii</name>
    <dbReference type="NCBI Taxonomy" id="2077276"/>
    <lineage>
        <taxon>Eukaryota</taxon>
        <taxon>Sar</taxon>
        <taxon>Stramenopiles</taxon>
        <taxon>Oomycota</taxon>
        <taxon>Peronosporomycetes</taxon>
        <taxon>Peronosporales</taxon>
        <taxon>Peronosporaceae</taxon>
        <taxon>Phytophthora</taxon>
    </lineage>
</organism>
<evidence type="ECO:0000313" key="5">
    <source>
        <dbReference type="EMBL" id="GMF12728.1"/>
    </source>
</evidence>
<dbReference type="Gene3D" id="1.25.40.10">
    <property type="entry name" value="Tetratricopeptide repeat domain"/>
    <property type="match status" value="6"/>
</dbReference>
<dbReference type="SMART" id="SM00028">
    <property type="entry name" value="TPR"/>
    <property type="match status" value="11"/>
</dbReference>
<comment type="caution">
    <text evidence="5">The sequence shown here is derived from an EMBL/GenBank/DDBJ whole genome shotgun (WGS) entry which is preliminary data.</text>
</comment>
<sequence>MDPASGINGMGTGPSPLEPEAKGQQDLQHAVDLYQKGMEIAHGATTFDDHCRAIESFSLAIAIRPTQARFFLARGNAFRAIGELERAAKDYGSAISLDDRSALYYANRGACYRKLNQTAKALEDLTNAIELDGRKAPHYFNRALVLHDAGFYREAIIDFSKALEDGSTAAAAAASAATNSAAASGGASTAPSGNGGGIGIRVEYRALQTRANCYRRLGHLPKCIEDLQAAIKLDPRNASAFSALALAHFECGDFERAADEFTRAIELNSGNAGYFSYRGLCYYRQGQAAAARQRQQQTGSATITSGMGAFARQCLADFNKCIQLDGRDPQAYFYRGSVRLALALDLDQAPSTSSTGSSASGGTLEIKTASSPNAVSRGLNETGEPTTSVVVPLAPTVSYMSAAEQLEAAFADIEMACSLCPTGIPYKIGMAMITQLKQRYSEARTMFEAIASSASDNRKSILVQFHTALCCHALGDYERALELLTDALDVLPDEPLFLEARGLMLQEMRVHPLALVDFSRALELLEGYEDRKANINQILGLRYLRGESALRLGRFQDVVDDCSSAIAGGYTADMAAHNARGMAFRGLGDYDRALLDLNRQPNECVAFMKRALQYEPTQDLLPDLYVILVCNSSIRSFVNTPALTSYYHMGLSYALEGQNIDAVEHFTSAYDHSLLVEKSVEAGNNQEDELHETGDKQTQLQELHQVQLMYIHERAKALQLEHYHAEALADFSFVIAKQPTNAHAYFRRGFAHKALGDFKAAAHDLQTARLLDPNNLQLVVNYKELRDVECIIEALTSAAPMGNVCACCQWGRVGSGPVDGKPKKLATKDAWFDQDSVPLVSARHGPDEVDEADGSLKRTVLIRSPRSTSASTSDMDSSSSRQRTSRHLQQQLEQKEMQYHTHRVKSASVDPSSYSRHSSRRWDQEEDTERPRSHSKHRRHHSRQDDDSGDRPRHDRRSARSSSLEVQDSTREMRSASSTRSLPQSLDAASFADDEVESIDSFHSSTRSHRSSSASSSPKASSRSGSPQKKPRYGRKHYRANANRK</sequence>
<keyword evidence="2 3" id="KW-0802">TPR repeat</keyword>
<keyword evidence="1" id="KW-0677">Repeat</keyword>
<dbReference type="InterPro" id="IPR019734">
    <property type="entry name" value="TPR_rpt"/>
</dbReference>
<evidence type="ECO:0000256" key="2">
    <source>
        <dbReference type="ARBA" id="ARBA00022803"/>
    </source>
</evidence>
<feature type="compositionally biased region" description="Polar residues" evidence="4">
    <location>
        <begin position="975"/>
        <end position="984"/>
    </location>
</feature>
<keyword evidence="6" id="KW-1185">Reference proteome</keyword>
<feature type="repeat" description="TPR" evidence="3">
    <location>
        <begin position="68"/>
        <end position="101"/>
    </location>
</feature>
<dbReference type="Pfam" id="PF13414">
    <property type="entry name" value="TPR_11"/>
    <property type="match status" value="1"/>
</dbReference>
<feature type="compositionally biased region" description="Basic and acidic residues" evidence="4">
    <location>
        <begin position="943"/>
        <end position="953"/>
    </location>
</feature>
<feature type="repeat" description="TPR" evidence="3">
    <location>
        <begin position="102"/>
        <end position="135"/>
    </location>
</feature>
<dbReference type="InterPro" id="IPR050498">
    <property type="entry name" value="Ycf3"/>
</dbReference>
<dbReference type="EMBL" id="BSXW01000130">
    <property type="protein sequence ID" value="GMF12728.1"/>
    <property type="molecule type" value="Genomic_DNA"/>
</dbReference>
<dbReference type="InterPro" id="IPR013105">
    <property type="entry name" value="TPR_2"/>
</dbReference>
<dbReference type="PANTHER" id="PTHR44858:SF1">
    <property type="entry name" value="UDP-N-ACETYLGLUCOSAMINE--PEPTIDE N-ACETYLGLUCOSAMINYLTRANSFERASE SPINDLY-RELATED"/>
    <property type="match status" value="1"/>
</dbReference>
<dbReference type="InterPro" id="IPR011990">
    <property type="entry name" value="TPR-like_helical_dom_sf"/>
</dbReference>
<dbReference type="SUPFAM" id="SSF48452">
    <property type="entry name" value="TPR-like"/>
    <property type="match status" value="5"/>
</dbReference>
<feature type="region of interest" description="Disordered" evidence="4">
    <location>
        <begin position="352"/>
        <end position="386"/>
    </location>
</feature>
<feature type="repeat" description="TPR" evidence="3">
    <location>
        <begin position="742"/>
        <end position="775"/>
    </location>
</feature>
<evidence type="ECO:0000256" key="3">
    <source>
        <dbReference type="PROSITE-ProRule" id="PRU00339"/>
    </source>
</evidence>
<gene>
    <name evidence="5" type="ORF">Plil01_000329700</name>
</gene>
<accession>A0A9W6TDI4</accession>
<feature type="region of interest" description="Disordered" evidence="4">
    <location>
        <begin position="1"/>
        <end position="25"/>
    </location>
</feature>
<feature type="repeat" description="TPR" evidence="3">
    <location>
        <begin position="204"/>
        <end position="237"/>
    </location>
</feature>
<evidence type="ECO:0000313" key="6">
    <source>
        <dbReference type="Proteomes" id="UP001165083"/>
    </source>
</evidence>
<feature type="region of interest" description="Disordered" evidence="4">
    <location>
        <begin position="837"/>
        <end position="1045"/>
    </location>
</feature>
<proteinExistence type="predicted"/>
<dbReference type="OrthoDB" id="1926212at2759"/>
<feature type="compositionally biased region" description="Low complexity" evidence="4">
    <location>
        <begin position="352"/>
        <end position="363"/>
    </location>
</feature>
<dbReference type="PROSITE" id="PS50005">
    <property type="entry name" value="TPR"/>
    <property type="match status" value="6"/>
</dbReference>
<dbReference type="PANTHER" id="PTHR44858">
    <property type="entry name" value="TETRATRICOPEPTIDE REPEAT PROTEIN 6"/>
    <property type="match status" value="1"/>
</dbReference>
<feature type="compositionally biased region" description="Low complexity" evidence="4">
    <location>
        <begin position="1001"/>
        <end position="1026"/>
    </location>
</feature>
<evidence type="ECO:0000256" key="4">
    <source>
        <dbReference type="SAM" id="MobiDB-lite"/>
    </source>
</evidence>
<dbReference type="AlphaFoldDB" id="A0A9W6TDI4"/>
<feature type="compositionally biased region" description="Basic residues" evidence="4">
    <location>
        <begin position="933"/>
        <end position="942"/>
    </location>
</feature>
<feature type="compositionally biased region" description="Low complexity" evidence="4">
    <location>
        <begin position="866"/>
        <end position="882"/>
    </location>
</feature>
<evidence type="ECO:0000256" key="1">
    <source>
        <dbReference type="ARBA" id="ARBA00022737"/>
    </source>
</evidence>
<dbReference type="Proteomes" id="UP001165083">
    <property type="component" value="Unassembled WGS sequence"/>
</dbReference>